<keyword evidence="2" id="KW-1185">Reference proteome</keyword>
<dbReference type="InParanoid" id="B9TQN1"/>
<proteinExistence type="predicted"/>
<accession>B9TQN1</accession>
<sequence length="114" mass="12772">MILKRKIQKFVPKSRQLRVRSAARAEQPAPLEHVDEARDFVLDGRGGAVDYQFRRIRCLIGRGDAGEFRQQARARLAVQAFRVARLAHGERAVTMDFDEIWGRDQGPGTGAVGA</sequence>
<organism evidence="1 2">
    <name type="scientific">Ricinus communis</name>
    <name type="common">Castor bean</name>
    <dbReference type="NCBI Taxonomy" id="3988"/>
    <lineage>
        <taxon>Eukaryota</taxon>
        <taxon>Viridiplantae</taxon>
        <taxon>Streptophyta</taxon>
        <taxon>Embryophyta</taxon>
        <taxon>Tracheophyta</taxon>
        <taxon>Spermatophyta</taxon>
        <taxon>Magnoliopsida</taxon>
        <taxon>eudicotyledons</taxon>
        <taxon>Gunneridae</taxon>
        <taxon>Pentapetalae</taxon>
        <taxon>rosids</taxon>
        <taxon>fabids</taxon>
        <taxon>Malpighiales</taxon>
        <taxon>Euphorbiaceae</taxon>
        <taxon>Acalyphoideae</taxon>
        <taxon>Acalypheae</taxon>
        <taxon>Ricinus</taxon>
    </lineage>
</organism>
<dbReference type="EMBL" id="EQ999085">
    <property type="protein sequence ID" value="EEF21832.1"/>
    <property type="molecule type" value="Genomic_DNA"/>
</dbReference>
<evidence type="ECO:0000313" key="2">
    <source>
        <dbReference type="Proteomes" id="UP000008311"/>
    </source>
</evidence>
<evidence type="ECO:0000313" key="1">
    <source>
        <dbReference type="EMBL" id="EEF21832.1"/>
    </source>
</evidence>
<dbReference type="AlphaFoldDB" id="B9TQN1"/>
<protein>
    <submittedName>
        <fullName evidence="1">Uncharacterized protein</fullName>
    </submittedName>
</protein>
<name>B9TQN1_RICCO</name>
<gene>
    <name evidence="1" type="ORF">RCOM_2054990</name>
</gene>
<reference evidence="2" key="1">
    <citation type="journal article" date="2010" name="Nat. Biotechnol.">
        <title>Draft genome sequence of the oilseed species Ricinus communis.</title>
        <authorList>
            <person name="Chan A.P."/>
            <person name="Crabtree J."/>
            <person name="Zhao Q."/>
            <person name="Lorenzi H."/>
            <person name="Orvis J."/>
            <person name="Puiu D."/>
            <person name="Melake-Berhan A."/>
            <person name="Jones K.M."/>
            <person name="Redman J."/>
            <person name="Chen G."/>
            <person name="Cahoon E.B."/>
            <person name="Gedil M."/>
            <person name="Stanke M."/>
            <person name="Haas B.J."/>
            <person name="Wortman J.R."/>
            <person name="Fraser-Liggett C.M."/>
            <person name="Ravel J."/>
            <person name="Rabinowicz P.D."/>
        </authorList>
    </citation>
    <scope>NUCLEOTIDE SEQUENCE [LARGE SCALE GENOMIC DNA]</scope>
    <source>
        <strain evidence="2">cv. Hale</strain>
    </source>
</reference>
<dbReference type="Proteomes" id="UP000008311">
    <property type="component" value="Unassembled WGS sequence"/>
</dbReference>